<evidence type="ECO:0000313" key="9">
    <source>
        <dbReference type="Proteomes" id="UP001497623"/>
    </source>
</evidence>
<reference evidence="8 9" key="1">
    <citation type="submission" date="2024-05" db="EMBL/GenBank/DDBJ databases">
        <authorList>
            <person name="Wallberg A."/>
        </authorList>
    </citation>
    <scope>NUCLEOTIDE SEQUENCE [LARGE SCALE GENOMIC DNA]</scope>
</reference>
<comment type="subcellular location">
    <subcellularLocation>
        <location evidence="1">Membrane</location>
        <topology evidence="1">Single-pass membrane protein</topology>
    </subcellularLocation>
</comment>
<dbReference type="SUPFAM" id="SSF49265">
    <property type="entry name" value="Fibronectin type III"/>
    <property type="match status" value="1"/>
</dbReference>
<keyword evidence="9" id="KW-1185">Reference proteome</keyword>
<dbReference type="EMBL" id="CAXKWB010057442">
    <property type="protein sequence ID" value="CAL4179464.1"/>
    <property type="molecule type" value="Genomic_DNA"/>
</dbReference>
<evidence type="ECO:0000256" key="1">
    <source>
        <dbReference type="ARBA" id="ARBA00004167"/>
    </source>
</evidence>
<feature type="non-terminal residue" evidence="8">
    <location>
        <position position="1"/>
    </location>
</feature>
<dbReference type="Pfam" id="PF13927">
    <property type="entry name" value="Ig_3"/>
    <property type="match status" value="1"/>
</dbReference>
<dbReference type="InterPro" id="IPR036116">
    <property type="entry name" value="FN3_sf"/>
</dbReference>
<sequence>NWSNIKSLPKCDKLFCFSSVPPLDVKILGYKSSVNTGESYTITCESHGSRPPADLTWWRNEEQLSITDYKVVKQSERSSSHLTLKVSRRDNSAVIACHAVNHKLPASPVEDSHLLNILYPPEAQLRVGHNMNLSNIKEGDDVYFECQVDANPKVTNVNFFKNGVLFSHDLASGIIKSNQSLVLQHVSRTSSGNYSCEASNIMGTDTSNTRHLNVMFKPVCAPGQKHIYGSGRYKATNITCQVESYPEATVFRWAFNTSVKLFDIPEEKTTTGVGHSLVLHTPHSQQDFGSLLCWAVNDVGKQIEPCIFRVVPATVPDPVQNCSIFHNASAMGVLVVHCDPGWNGGLPQRFTLEVNRLLEGQLVESLIEDGEPEFIVTGLAPGTDYTIVVGAVNSQGSSDLKIMQFITPIDVAEKQTSPGLTPEDAMFSWTPIFGVLLGVAFSLIVCFIAMIVLVRSKGTTRTHMNSTTTDLQEREKLNKQESEHSNSNKSISDPDIILFKDEAVAKSFHQSPSSTLKIKKQSIRTASCSLTDKDKTIIKVNHEVPIVVLQQKLQSITN</sequence>
<dbReference type="Pfam" id="PF08205">
    <property type="entry name" value="C2-set_2"/>
    <property type="match status" value="1"/>
</dbReference>
<organism evidence="8 9">
    <name type="scientific">Meganyctiphanes norvegica</name>
    <name type="common">Northern krill</name>
    <name type="synonym">Thysanopoda norvegica</name>
    <dbReference type="NCBI Taxonomy" id="48144"/>
    <lineage>
        <taxon>Eukaryota</taxon>
        <taxon>Metazoa</taxon>
        <taxon>Ecdysozoa</taxon>
        <taxon>Arthropoda</taxon>
        <taxon>Crustacea</taxon>
        <taxon>Multicrustacea</taxon>
        <taxon>Malacostraca</taxon>
        <taxon>Eumalacostraca</taxon>
        <taxon>Eucarida</taxon>
        <taxon>Euphausiacea</taxon>
        <taxon>Euphausiidae</taxon>
        <taxon>Meganyctiphanes</taxon>
    </lineage>
</organism>
<dbReference type="CDD" id="cd00063">
    <property type="entry name" value="FN3"/>
    <property type="match status" value="1"/>
</dbReference>
<keyword evidence="5" id="KW-1133">Transmembrane helix</keyword>
<evidence type="ECO:0000256" key="5">
    <source>
        <dbReference type="SAM" id="Phobius"/>
    </source>
</evidence>
<dbReference type="InterPro" id="IPR003598">
    <property type="entry name" value="Ig_sub2"/>
</dbReference>
<dbReference type="Gene3D" id="2.60.40.10">
    <property type="entry name" value="Immunoglobulins"/>
    <property type="match status" value="4"/>
</dbReference>
<dbReference type="InterPro" id="IPR007110">
    <property type="entry name" value="Ig-like_dom"/>
</dbReference>
<dbReference type="GO" id="GO:0016020">
    <property type="term" value="C:membrane"/>
    <property type="evidence" value="ECO:0007669"/>
    <property type="project" value="UniProtKB-SubCell"/>
</dbReference>
<evidence type="ECO:0000313" key="8">
    <source>
        <dbReference type="EMBL" id="CAL4179464.1"/>
    </source>
</evidence>
<feature type="domain" description="Fibronectin type-III" evidence="7">
    <location>
        <begin position="318"/>
        <end position="410"/>
    </location>
</feature>
<feature type="domain" description="Ig-like" evidence="6">
    <location>
        <begin position="121"/>
        <end position="213"/>
    </location>
</feature>
<feature type="region of interest" description="Disordered" evidence="4">
    <location>
        <begin position="462"/>
        <end position="492"/>
    </location>
</feature>
<evidence type="ECO:0000259" key="6">
    <source>
        <dbReference type="PROSITE" id="PS50835"/>
    </source>
</evidence>
<dbReference type="PROSITE" id="PS50835">
    <property type="entry name" value="IG_LIKE"/>
    <property type="match status" value="3"/>
</dbReference>
<dbReference type="InterPro" id="IPR003599">
    <property type="entry name" value="Ig_sub"/>
</dbReference>
<evidence type="ECO:0000256" key="4">
    <source>
        <dbReference type="SAM" id="MobiDB-lite"/>
    </source>
</evidence>
<feature type="non-terminal residue" evidence="8">
    <location>
        <position position="558"/>
    </location>
</feature>
<evidence type="ECO:0000259" key="7">
    <source>
        <dbReference type="PROSITE" id="PS50853"/>
    </source>
</evidence>
<keyword evidence="5" id="KW-0812">Transmembrane</keyword>
<dbReference type="Proteomes" id="UP001497623">
    <property type="component" value="Unassembled WGS sequence"/>
</dbReference>
<dbReference type="InterPro" id="IPR003961">
    <property type="entry name" value="FN3_dom"/>
</dbReference>
<name>A0AAV2SCW0_MEGNR</name>
<dbReference type="SUPFAM" id="SSF48726">
    <property type="entry name" value="Immunoglobulin"/>
    <property type="match status" value="3"/>
</dbReference>
<dbReference type="PROSITE" id="PS50853">
    <property type="entry name" value="FN3"/>
    <property type="match status" value="1"/>
</dbReference>
<dbReference type="AlphaFoldDB" id="A0AAV2SCW0"/>
<feature type="domain" description="Ig-like" evidence="6">
    <location>
        <begin position="229"/>
        <end position="304"/>
    </location>
</feature>
<feature type="compositionally biased region" description="Basic and acidic residues" evidence="4">
    <location>
        <begin position="471"/>
        <end position="486"/>
    </location>
</feature>
<dbReference type="SMART" id="SM00409">
    <property type="entry name" value="IG"/>
    <property type="match status" value="2"/>
</dbReference>
<dbReference type="InterPro" id="IPR013783">
    <property type="entry name" value="Ig-like_fold"/>
</dbReference>
<accession>A0AAV2SCW0</accession>
<dbReference type="InterPro" id="IPR013162">
    <property type="entry name" value="CD80_C2-set"/>
</dbReference>
<dbReference type="PANTHER" id="PTHR23278">
    <property type="entry name" value="SIDESTEP PROTEIN"/>
    <property type="match status" value="1"/>
</dbReference>
<dbReference type="PANTHER" id="PTHR23278:SF19">
    <property type="entry name" value="OBSCURIN"/>
    <property type="match status" value="1"/>
</dbReference>
<feature type="domain" description="Ig-like" evidence="6">
    <location>
        <begin position="21"/>
        <end position="116"/>
    </location>
</feature>
<keyword evidence="3" id="KW-1015">Disulfide bond</keyword>
<evidence type="ECO:0000256" key="3">
    <source>
        <dbReference type="ARBA" id="ARBA00023157"/>
    </source>
</evidence>
<proteinExistence type="predicted"/>
<keyword evidence="2 5" id="KW-0472">Membrane</keyword>
<dbReference type="InterPro" id="IPR036179">
    <property type="entry name" value="Ig-like_dom_sf"/>
</dbReference>
<evidence type="ECO:0008006" key="10">
    <source>
        <dbReference type="Google" id="ProtNLM"/>
    </source>
</evidence>
<gene>
    <name evidence="8" type="ORF">MNOR_LOCUS35178</name>
</gene>
<dbReference type="SMART" id="SM00408">
    <property type="entry name" value="IGc2"/>
    <property type="match status" value="2"/>
</dbReference>
<evidence type="ECO:0000256" key="2">
    <source>
        <dbReference type="ARBA" id="ARBA00023136"/>
    </source>
</evidence>
<comment type="caution">
    <text evidence="8">The sequence shown here is derived from an EMBL/GenBank/DDBJ whole genome shotgun (WGS) entry which is preliminary data.</text>
</comment>
<feature type="transmembrane region" description="Helical" evidence="5">
    <location>
        <begin position="432"/>
        <end position="454"/>
    </location>
</feature>
<protein>
    <recommendedName>
        <fullName evidence="10">Nephrin</fullName>
    </recommendedName>
</protein>